<evidence type="ECO:0000256" key="11">
    <source>
        <dbReference type="ARBA" id="ARBA00023242"/>
    </source>
</evidence>
<feature type="domain" description="FAT" evidence="14">
    <location>
        <begin position="1511"/>
        <end position="2083"/>
    </location>
</feature>
<evidence type="ECO:0000256" key="4">
    <source>
        <dbReference type="ARBA" id="ARBA00022527"/>
    </source>
</evidence>
<evidence type="ECO:0000256" key="8">
    <source>
        <dbReference type="ARBA" id="ARBA00022777"/>
    </source>
</evidence>
<dbReference type="CDD" id="cd00892">
    <property type="entry name" value="PIKKc_ATR"/>
    <property type="match status" value="1"/>
</dbReference>
<dbReference type="GO" id="GO:0000077">
    <property type="term" value="P:DNA damage checkpoint signaling"/>
    <property type="evidence" value="ECO:0007669"/>
    <property type="project" value="TreeGrafter"/>
</dbReference>
<keyword evidence="6" id="KW-0547">Nucleotide-binding</keyword>
<comment type="similarity">
    <text evidence="2">Belongs to the PI3/PI4-kinase family. ATM subfamily.</text>
</comment>
<dbReference type="PROSITE" id="PS51189">
    <property type="entry name" value="FAT"/>
    <property type="match status" value="1"/>
</dbReference>
<protein>
    <recommendedName>
        <fullName evidence="12">Serine/threonine-protein kinase ATR</fullName>
        <ecNumber evidence="3">2.7.11.1</ecNumber>
    </recommendedName>
</protein>
<dbReference type="PROSITE" id="PS00916">
    <property type="entry name" value="PI3_4_KINASE_2"/>
    <property type="match status" value="1"/>
</dbReference>
<dbReference type="InterPro" id="IPR057564">
    <property type="entry name" value="HEAT_ATR"/>
</dbReference>
<evidence type="ECO:0000313" key="16">
    <source>
        <dbReference type="EMBL" id="KAF0773019.1"/>
    </source>
</evidence>
<keyword evidence="7" id="KW-0227">DNA damage</keyword>
<evidence type="ECO:0000256" key="6">
    <source>
        <dbReference type="ARBA" id="ARBA00022741"/>
    </source>
</evidence>
<comment type="caution">
    <text evidence="16">The sequence shown here is derived from an EMBL/GenBank/DDBJ whole genome shotgun (WGS) entry which is preliminary data.</text>
</comment>
<evidence type="ECO:0000256" key="9">
    <source>
        <dbReference type="ARBA" id="ARBA00022840"/>
    </source>
</evidence>
<feature type="domain" description="PI3K/PI4K catalytic" evidence="13">
    <location>
        <begin position="2192"/>
        <end position="2506"/>
    </location>
</feature>
<dbReference type="Gene3D" id="3.30.1010.10">
    <property type="entry name" value="Phosphatidylinositol 3-kinase Catalytic Subunit, Chain A, domain 4"/>
    <property type="match status" value="1"/>
</dbReference>
<dbReference type="InterPro" id="IPR011009">
    <property type="entry name" value="Kinase-like_dom_sf"/>
</dbReference>
<dbReference type="Proteomes" id="UP000478052">
    <property type="component" value="Unassembled WGS sequence"/>
</dbReference>
<dbReference type="OrthoDB" id="381190at2759"/>
<dbReference type="Gene3D" id="1.10.1070.11">
    <property type="entry name" value="Phosphatidylinositol 3-/4-kinase, catalytic domain"/>
    <property type="match status" value="1"/>
</dbReference>
<dbReference type="InterPro" id="IPR014009">
    <property type="entry name" value="PIK_FAT"/>
</dbReference>
<dbReference type="GO" id="GO:0005524">
    <property type="term" value="F:ATP binding"/>
    <property type="evidence" value="ECO:0007669"/>
    <property type="project" value="UniProtKB-KW"/>
</dbReference>
<dbReference type="PROSITE" id="PS50290">
    <property type="entry name" value="PI3_4_KINASE_3"/>
    <property type="match status" value="1"/>
</dbReference>
<dbReference type="InterPro" id="IPR000403">
    <property type="entry name" value="PI3/4_kinase_cat_dom"/>
</dbReference>
<dbReference type="PANTHER" id="PTHR11139:SF69">
    <property type="entry name" value="SERINE_THREONINE-PROTEIN KINASE ATR"/>
    <property type="match status" value="1"/>
</dbReference>
<evidence type="ECO:0000256" key="1">
    <source>
        <dbReference type="ARBA" id="ARBA00004123"/>
    </source>
</evidence>
<dbReference type="Pfam" id="PF23593">
    <property type="entry name" value="HEAT_ATR"/>
    <property type="match status" value="1"/>
</dbReference>
<evidence type="ECO:0000256" key="5">
    <source>
        <dbReference type="ARBA" id="ARBA00022679"/>
    </source>
</evidence>
<keyword evidence="4" id="KW-0723">Serine/threonine-protein kinase</keyword>
<comment type="subcellular location">
    <subcellularLocation>
        <location evidence="1">Nucleus</location>
    </subcellularLocation>
</comment>
<keyword evidence="10" id="KW-0234">DNA repair</keyword>
<dbReference type="EC" id="2.7.11.1" evidence="3"/>
<dbReference type="InterPro" id="IPR016024">
    <property type="entry name" value="ARM-type_fold"/>
</dbReference>
<keyword evidence="9" id="KW-0067">ATP-binding</keyword>
<evidence type="ECO:0000256" key="7">
    <source>
        <dbReference type="ARBA" id="ARBA00022763"/>
    </source>
</evidence>
<dbReference type="SMART" id="SM00802">
    <property type="entry name" value="UME"/>
    <property type="match status" value="1"/>
</dbReference>
<evidence type="ECO:0000259" key="15">
    <source>
        <dbReference type="PROSITE" id="PS51190"/>
    </source>
</evidence>
<dbReference type="InterPro" id="IPR050517">
    <property type="entry name" value="DDR_Repair_Kinase"/>
</dbReference>
<dbReference type="PANTHER" id="PTHR11139">
    <property type="entry name" value="ATAXIA TELANGIECTASIA MUTATED ATM -RELATED"/>
    <property type="match status" value="1"/>
</dbReference>
<feature type="non-terminal residue" evidence="16">
    <location>
        <position position="2609"/>
    </location>
</feature>
<feature type="domain" description="FATC" evidence="15">
    <location>
        <begin position="2503"/>
        <end position="2555"/>
    </location>
</feature>
<dbReference type="PROSITE" id="PS51190">
    <property type="entry name" value="FATC"/>
    <property type="match status" value="1"/>
</dbReference>
<evidence type="ECO:0000313" key="17">
    <source>
        <dbReference type="Proteomes" id="UP000478052"/>
    </source>
</evidence>
<sequence length="2609" mass="299899">MEKMEVDAAVAEQKFPFDLWRKFKSMFTFIMDEEAESLEEHAKIMREVLSKMGEQEGVFSPFVSNKSNAFSVDYYKEFTIWIIGQLVKILSQKGFSPLHSNSTHSQTCLLEVLSCQNTYIYDCAINDYSKFITNMAENVVKDSWPIVITWCNPEKNFRTQLSVIDFTSIHISINDRDSYVYLLSKLFQLFSSSVFSINYIKKNTTIKFWQSVTIAIHNSHSIEVTEAGLLLILHMLASISYKKYFEILETIYKMLFDTIEKVCLKYNSTEQSYEIQKILSNIFNIICKAGSIHVVVINMAIIDLVSKLLLSDKIKVTKKLSEAMCKVIKGLLDDGIVNPNIILEKLPMCQLINVSSPGMNVLFEFFILQELKNNKEMIENEKDNVNFFADEKNNSINMPIPSSIWFQFWKYLNQTIQSSTEILTAKEFQIINTAISLALHLDMIFKDENYQFLQNINANKLLNKMMDHVLNHNDIFTIETLVSTSGSLVSIKEFSSFSTDDAKTVIAILSLPWMSISNNIFRNLPLYKHLSAIASKHSILLNDKRIIKKCLTFISRLQINVLYDWRQNIVITSLRDKNICEISILNLPFLFHKKKNQDISILFEIIKDFDETTNIVFVKNLRILICAMYGKTIIRYNETSCQEELLCIDCDCKKIQPNLQICSINNTCDILNEFWKILLLSFVNNLNTDIRCEVIKNIPMIMNHFYPDISFRKHMLMLINDKDEEVRIQSSKILNSIIFEKDSSGNIEIIESVFYQTLNILCSTVNSSLKVGNNELQYTCLETIFNIGCVPIDSTILPSMEFMFLFLIHPNSSYASVAKFYMTEIAAAHKTKFLVIFDRYETELMQYIANNLVACYHAYHPNIDVKKTYNKLGFTHKDMYAIKQIIKYIFPWCIKKPETRKILSEIASLSQKTESTLVKESFKYCFSHLLLFEDIDIRKQGCLLLEEITSTPLVHLVRLSFTPIIAEILTHFHSKHDQATEAIKIIQTYDVLFNVRNDTSIVNFADFLSPRFLGLLMILETRLVKNSSDSIKENILLSLGDIFKLMGSNFVTPARFKILAMLRTAISLKNRAFIYLGLKAWDSFIHCVNMEALGPMLSSIFVSLVPLLDVYPNKVANMFYFMVKKNEKYLENHIAELYFLDPHPANPIVFNIVQKYSKNVFKQPLNKLLIWLLDIVAHTTLEVKLHGLKRLHSELSIQQSEVTKLILSSDNVNSVIIELLEVLTENLRHHDKRVRLASSECLGKIGALDPSYLPNNIIKEGRNKEFPLDIKSNDFAIRAITILGQGLQSARNSRYMDSFAVAIQKILQVYNVKKDSEIWSSIPSTLHEIIDPLSSSRYTLETEQYQTGMPHPIFGSGKSGTLNMWAFNWVNRLVPLINDEYAKRIFVYCKSSIRSDNEAMLLFLPTNAVDGNLIYEELLAVISSDVDDTTTNNANIPETINDIIAGRQIAMEYEITNSSEQQNETTTRVMYVKTAFTLFDFLFKWTREQKASKNNIYEPVLRFLTRFCKLKLAEKSLEYDEYSRALLYLEDYIHDNKDKLQDHLPTLSQIYSKLNDADSLKGIIAVHNNDPSPQEMILLHEVNGQLQDAAACYEKLAQMYSDPSLEFHKGMVKCYLGIDQPFTALKIAEGLTNIKSDCQNTLFGEKTEATWSLMMFDKLKELLTEKPLNASESWGVCIGQALVYFLHKDKNSVRKEISSITNLVTESLYMSMVGSAGYKEAYPFIVKLHILNEMEQIFDTIFKIMDGDTSTKIKLKELITNEMDERLQCLQPQAYVLQQVLCMRRVVLTAAQHLVTDELKPIINHQIGISWLKSIKVARKSLNFQQAYSNILAAEKYKPTELFIEKAKLLWKKSDQGQAIATLKKGINMLFPNMDIIKTLPCDEQIEERKTCASALLLLSKYNDKTVNIDLESNLSNIENAYEMFGMWEKSLVRLAHYQDRILNTMTPAVYYTKGLNLINNIIHCYGLSLQYGCEYIYQSMPKMLSVWLDFGSDFNRDLKKKNNKTSLYLVERKRTFIKMTKLIEGFMLKLPTFMFLTAFSQITSRICHPLEECFKTLTDIIVKCILDYPNHSLWMLMTLHKSPFTVRVSRFNSILKHSKLVKVKTLLFQFMELFENLSELCNTSPQNAPVGVKFPLQKIAKNLPRLLTNGYFSNIMVPAQKFRTLVLPRINSNRNTKHNPFPDDLVYIHGIKDEVYIYSSLQKPKRIIILGSDGNEYPMMCKPKDDIRIDSRLMEFNNIVNMYLKRDPEARDRNLFIKTYSVVPMILDCGLIELVQNVVTLRSVILNCYEAIGIKVSKSTLQGLVCNIKDSLEKKRSVFINKAIPNHPPVFRNWYLKEFPSPGEWYIARSEFTRTTAVISIVGYILGLGDRHGENILLDSTNGGVVHVDFNCLFNRGEKFEWPERVPFRMTHNMVDAMGTGGLEGMLSSACEITNRVMRSHTEQLVSVLKPFLYDPLVMWTGRDTIADENSEMANDQAKEHLNNIEMRLQGYVRANLKNSSMPLSVAGQTRKLIEEAISVDNLCQISAPFMTTSESSETFKYRTDPGFLFASWISQIRNTPSLLVHKNVLILPIHHSVCKIMAKKINDALFVVGCSVFRGTVVNSPDF</sequence>
<evidence type="ECO:0000256" key="2">
    <source>
        <dbReference type="ARBA" id="ARBA00010769"/>
    </source>
</evidence>
<keyword evidence="11" id="KW-0539">Nucleus</keyword>
<dbReference type="InterPro" id="IPR018936">
    <property type="entry name" value="PI3/4_kinase_CS"/>
</dbReference>
<dbReference type="EMBL" id="VUJU01000106">
    <property type="protein sequence ID" value="KAF0773019.1"/>
    <property type="molecule type" value="Genomic_DNA"/>
</dbReference>
<organism evidence="16 17">
    <name type="scientific">Aphis craccivora</name>
    <name type="common">Cowpea aphid</name>
    <dbReference type="NCBI Taxonomy" id="307492"/>
    <lineage>
        <taxon>Eukaryota</taxon>
        <taxon>Metazoa</taxon>
        <taxon>Ecdysozoa</taxon>
        <taxon>Arthropoda</taxon>
        <taxon>Hexapoda</taxon>
        <taxon>Insecta</taxon>
        <taxon>Pterygota</taxon>
        <taxon>Neoptera</taxon>
        <taxon>Paraneoptera</taxon>
        <taxon>Hemiptera</taxon>
        <taxon>Sternorrhyncha</taxon>
        <taxon>Aphidomorpha</taxon>
        <taxon>Aphidoidea</taxon>
        <taxon>Aphididae</taxon>
        <taxon>Aphidini</taxon>
        <taxon>Aphis</taxon>
        <taxon>Aphis</taxon>
    </lineage>
</organism>
<gene>
    <name evidence="16" type="ORF">FWK35_00000088</name>
</gene>
<dbReference type="InterPro" id="IPR003151">
    <property type="entry name" value="PIK-rel_kinase_FAT"/>
</dbReference>
<dbReference type="SUPFAM" id="SSF56112">
    <property type="entry name" value="Protein kinase-like (PK-like)"/>
    <property type="match status" value="1"/>
</dbReference>
<reference evidence="16 17" key="1">
    <citation type="submission" date="2019-08" db="EMBL/GenBank/DDBJ databases">
        <title>Whole genome of Aphis craccivora.</title>
        <authorList>
            <person name="Voronova N.V."/>
            <person name="Shulinski R.S."/>
            <person name="Bandarenka Y.V."/>
            <person name="Zhorov D.G."/>
            <person name="Warner D."/>
        </authorList>
    </citation>
    <scope>NUCLEOTIDE SEQUENCE [LARGE SCALE GENOMIC DNA]</scope>
    <source>
        <strain evidence="16">180601</strain>
        <tissue evidence="16">Whole Body</tissue>
    </source>
</reference>
<name>A0A6G0ZQ28_APHCR</name>
<keyword evidence="8 16" id="KW-0418">Kinase</keyword>
<dbReference type="InterPro" id="IPR003152">
    <property type="entry name" value="FATC_dom"/>
</dbReference>
<evidence type="ECO:0000256" key="10">
    <source>
        <dbReference type="ARBA" id="ARBA00023204"/>
    </source>
</evidence>
<dbReference type="SMART" id="SM00146">
    <property type="entry name" value="PI3Kc"/>
    <property type="match status" value="1"/>
</dbReference>
<dbReference type="Pfam" id="PF02260">
    <property type="entry name" value="FATC"/>
    <property type="match status" value="1"/>
</dbReference>
<evidence type="ECO:0000259" key="14">
    <source>
        <dbReference type="PROSITE" id="PS51189"/>
    </source>
</evidence>
<dbReference type="GO" id="GO:0000723">
    <property type="term" value="P:telomere maintenance"/>
    <property type="evidence" value="ECO:0007669"/>
    <property type="project" value="TreeGrafter"/>
</dbReference>
<dbReference type="GO" id="GO:0006281">
    <property type="term" value="P:DNA repair"/>
    <property type="evidence" value="ECO:0007669"/>
    <property type="project" value="UniProtKB-KW"/>
</dbReference>
<dbReference type="InterPro" id="IPR056802">
    <property type="entry name" value="ATR-like_M-HEAT"/>
</dbReference>
<dbReference type="InterPro" id="IPR012993">
    <property type="entry name" value="UME"/>
</dbReference>
<dbReference type="Pfam" id="PF25030">
    <property type="entry name" value="M-HEAT_ATR"/>
    <property type="match status" value="1"/>
</dbReference>
<dbReference type="GO" id="GO:0005694">
    <property type="term" value="C:chromosome"/>
    <property type="evidence" value="ECO:0007669"/>
    <property type="project" value="TreeGrafter"/>
</dbReference>
<dbReference type="Pfam" id="PF08064">
    <property type="entry name" value="UME"/>
    <property type="match status" value="1"/>
</dbReference>
<dbReference type="SUPFAM" id="SSF48371">
    <property type="entry name" value="ARM repeat"/>
    <property type="match status" value="2"/>
</dbReference>
<dbReference type="InterPro" id="IPR036940">
    <property type="entry name" value="PI3/4_kinase_cat_sf"/>
</dbReference>
<dbReference type="GO" id="GO:0005634">
    <property type="term" value="C:nucleus"/>
    <property type="evidence" value="ECO:0007669"/>
    <property type="project" value="UniProtKB-SubCell"/>
</dbReference>
<dbReference type="GO" id="GO:0004674">
    <property type="term" value="F:protein serine/threonine kinase activity"/>
    <property type="evidence" value="ECO:0007669"/>
    <property type="project" value="UniProtKB-KW"/>
</dbReference>
<evidence type="ECO:0000256" key="12">
    <source>
        <dbReference type="ARBA" id="ARBA00024420"/>
    </source>
</evidence>
<proteinExistence type="inferred from homology"/>
<keyword evidence="5" id="KW-0808">Transferase</keyword>
<evidence type="ECO:0000256" key="3">
    <source>
        <dbReference type="ARBA" id="ARBA00012513"/>
    </source>
</evidence>
<dbReference type="Pfam" id="PF00454">
    <property type="entry name" value="PI3_PI4_kinase"/>
    <property type="match status" value="1"/>
</dbReference>
<dbReference type="Pfam" id="PF02259">
    <property type="entry name" value="FAT"/>
    <property type="match status" value="1"/>
</dbReference>
<evidence type="ECO:0000259" key="13">
    <source>
        <dbReference type="PROSITE" id="PS50290"/>
    </source>
</evidence>
<keyword evidence="17" id="KW-1185">Reference proteome</keyword>
<accession>A0A6G0ZQ28</accession>